<dbReference type="Proteomes" id="UP001153069">
    <property type="component" value="Unassembled WGS sequence"/>
</dbReference>
<name>A0A9N8HHD7_9STRA</name>
<feature type="region of interest" description="Disordered" evidence="2">
    <location>
        <begin position="467"/>
        <end position="502"/>
    </location>
</feature>
<sequence>MKVTLPAASEKKEEEKKTEEMTETNFAASLQQLRSGIDRRLVRVHPVNYHMGRTMRRQFSNWSVLLPGFKELQAVDWQSVVQAAASEDVSVDRALGCFLGMVAGDSVGAPLEFTPATGKPVKQRGRDESYVKFDADAFHYHKEENAFGLERGQWTDDASMGLCLAESMLARGVYHGGDARVRFHMWWFFGYCNAFRHDSHQRSSVGLGGNIGQSLQDLVLRYTNRFAEHVPGRYEATGEDAGNGSLMRLAPVPIRYHADVELAMNTAEESSYATHPGPGAAHCCRFVAFFICKALERPQDDTTDIATFTDSVIKEFLAGCDGNRSLGSLLQSKPPSRKEACWNWKADRLLIEETLANRGSFYNGYPVSAEYFGSYCMDGLAMALWALVHSESMTDCILKTVNLRGDADTTGSIAGQLAGAFYGYSSFCQDSCGKKILKDIRQWDPLYELELRALLLHQDGANGAKEAARSLSANAKGTTPQSAAMAPKPSCAEDPSNMRGKY</sequence>
<feature type="binding site" evidence="1">
    <location>
        <position position="408"/>
    </location>
    <ligand>
        <name>Mg(2+)</name>
        <dbReference type="ChEBI" id="CHEBI:18420"/>
        <label>1</label>
    </ligand>
</feature>
<dbReference type="PANTHER" id="PTHR16222">
    <property type="entry name" value="ADP-RIBOSYLGLYCOHYDROLASE"/>
    <property type="match status" value="1"/>
</dbReference>
<feature type="compositionally biased region" description="Polar residues" evidence="2">
    <location>
        <begin position="471"/>
        <end position="482"/>
    </location>
</feature>
<comment type="caution">
    <text evidence="3">The sequence shown here is derived from an EMBL/GenBank/DDBJ whole genome shotgun (WGS) entry which is preliminary data.</text>
</comment>
<feature type="binding site" evidence="1">
    <location>
        <position position="409"/>
    </location>
    <ligand>
        <name>Mg(2+)</name>
        <dbReference type="ChEBI" id="CHEBI:18420"/>
        <label>1</label>
    </ligand>
</feature>
<feature type="binding site" evidence="1">
    <location>
        <position position="157"/>
    </location>
    <ligand>
        <name>Mg(2+)</name>
        <dbReference type="ChEBI" id="CHEBI:18420"/>
        <label>1</label>
    </ligand>
</feature>
<dbReference type="OrthoDB" id="2021138at2759"/>
<dbReference type="SUPFAM" id="SSF101478">
    <property type="entry name" value="ADP-ribosylglycohydrolase"/>
    <property type="match status" value="1"/>
</dbReference>
<protein>
    <recommendedName>
        <fullName evidence="5">ADP-ribosylglycohydrolase</fullName>
    </recommendedName>
</protein>
<dbReference type="GO" id="GO:0046872">
    <property type="term" value="F:metal ion binding"/>
    <property type="evidence" value="ECO:0007669"/>
    <property type="project" value="UniProtKB-KW"/>
</dbReference>
<comment type="cofactor">
    <cofactor evidence="1">
        <name>Mg(2+)</name>
        <dbReference type="ChEBI" id="CHEBI:18420"/>
    </cofactor>
    <text evidence="1">Binds 2 magnesium ions per subunit.</text>
</comment>
<dbReference type="InterPro" id="IPR036705">
    <property type="entry name" value="Ribosyl_crysJ1_sf"/>
</dbReference>
<feature type="compositionally biased region" description="Basic and acidic residues" evidence="2">
    <location>
        <begin position="9"/>
        <end position="20"/>
    </location>
</feature>
<dbReference type="AlphaFoldDB" id="A0A9N8HHD7"/>
<dbReference type="InterPro" id="IPR005502">
    <property type="entry name" value="Ribosyl_crysJ1"/>
</dbReference>
<reference evidence="3" key="1">
    <citation type="submission" date="2020-06" db="EMBL/GenBank/DDBJ databases">
        <authorList>
            <consortium name="Plant Systems Biology data submission"/>
        </authorList>
    </citation>
    <scope>NUCLEOTIDE SEQUENCE</scope>
    <source>
        <strain evidence="3">D6</strain>
    </source>
</reference>
<evidence type="ECO:0000256" key="1">
    <source>
        <dbReference type="PIRSR" id="PIRSR605502-1"/>
    </source>
</evidence>
<organism evidence="3 4">
    <name type="scientific">Seminavis robusta</name>
    <dbReference type="NCBI Taxonomy" id="568900"/>
    <lineage>
        <taxon>Eukaryota</taxon>
        <taxon>Sar</taxon>
        <taxon>Stramenopiles</taxon>
        <taxon>Ochrophyta</taxon>
        <taxon>Bacillariophyta</taxon>
        <taxon>Bacillariophyceae</taxon>
        <taxon>Bacillariophycidae</taxon>
        <taxon>Naviculales</taxon>
        <taxon>Naviculaceae</taxon>
        <taxon>Seminavis</taxon>
    </lineage>
</organism>
<evidence type="ECO:0000313" key="4">
    <source>
        <dbReference type="Proteomes" id="UP001153069"/>
    </source>
</evidence>
<feature type="binding site" evidence="1">
    <location>
        <position position="406"/>
    </location>
    <ligand>
        <name>Mg(2+)</name>
        <dbReference type="ChEBI" id="CHEBI:18420"/>
        <label>1</label>
    </ligand>
</feature>
<dbReference type="InterPro" id="IPR050792">
    <property type="entry name" value="ADP-ribosylglycohydrolase"/>
</dbReference>
<feature type="region of interest" description="Disordered" evidence="2">
    <location>
        <begin position="1"/>
        <end position="22"/>
    </location>
</feature>
<keyword evidence="4" id="KW-1185">Reference proteome</keyword>
<evidence type="ECO:0000313" key="3">
    <source>
        <dbReference type="EMBL" id="CAB9512832.1"/>
    </source>
</evidence>
<keyword evidence="1" id="KW-0460">Magnesium</keyword>
<dbReference type="Pfam" id="PF03747">
    <property type="entry name" value="ADP_ribosyl_GH"/>
    <property type="match status" value="1"/>
</dbReference>
<dbReference type="Gene3D" id="1.10.4080.10">
    <property type="entry name" value="ADP-ribosylation/Crystallin J1"/>
    <property type="match status" value="1"/>
</dbReference>
<dbReference type="EMBL" id="CAICTM010000556">
    <property type="protein sequence ID" value="CAB9512832.1"/>
    <property type="molecule type" value="Genomic_DNA"/>
</dbReference>
<gene>
    <name evidence="3" type="ORF">SEMRO_557_G166080.2</name>
</gene>
<keyword evidence="1" id="KW-0479">Metal-binding</keyword>
<proteinExistence type="predicted"/>
<evidence type="ECO:0008006" key="5">
    <source>
        <dbReference type="Google" id="ProtNLM"/>
    </source>
</evidence>
<dbReference type="PANTHER" id="PTHR16222:SF12">
    <property type="entry name" value="ADP-RIBOSYLGLYCOHYDROLASE-RELATED"/>
    <property type="match status" value="1"/>
</dbReference>
<feature type="binding site" evidence="1">
    <location>
        <position position="156"/>
    </location>
    <ligand>
        <name>Mg(2+)</name>
        <dbReference type="ChEBI" id="CHEBI:18420"/>
        <label>1</label>
    </ligand>
</feature>
<evidence type="ECO:0000256" key="2">
    <source>
        <dbReference type="SAM" id="MobiDB-lite"/>
    </source>
</evidence>
<feature type="binding site" evidence="1">
    <location>
        <position position="155"/>
    </location>
    <ligand>
        <name>Mg(2+)</name>
        <dbReference type="ChEBI" id="CHEBI:18420"/>
        <label>1</label>
    </ligand>
</feature>
<accession>A0A9N8HHD7</accession>